<gene>
    <name evidence="9" type="ORF">BLX24_11255</name>
</gene>
<dbReference type="AlphaFoldDB" id="A0A1S2VK24"/>
<dbReference type="GO" id="GO:0016763">
    <property type="term" value="F:pentosyltransferase activity"/>
    <property type="evidence" value="ECO:0007669"/>
    <property type="project" value="TreeGrafter"/>
</dbReference>
<evidence type="ECO:0000256" key="7">
    <source>
        <dbReference type="ARBA" id="ARBA00023136"/>
    </source>
</evidence>
<evidence type="ECO:0000256" key="4">
    <source>
        <dbReference type="ARBA" id="ARBA00022679"/>
    </source>
</evidence>
<evidence type="ECO:0000313" key="10">
    <source>
        <dbReference type="Proteomes" id="UP000181790"/>
    </source>
</evidence>
<feature type="transmembrane region" description="Helical" evidence="8">
    <location>
        <begin position="336"/>
        <end position="355"/>
    </location>
</feature>
<feature type="transmembrane region" description="Helical" evidence="8">
    <location>
        <begin position="245"/>
        <end position="261"/>
    </location>
</feature>
<evidence type="ECO:0000256" key="2">
    <source>
        <dbReference type="ARBA" id="ARBA00022475"/>
    </source>
</evidence>
<evidence type="ECO:0000256" key="6">
    <source>
        <dbReference type="ARBA" id="ARBA00022989"/>
    </source>
</evidence>
<dbReference type="PANTHER" id="PTHR33908">
    <property type="entry name" value="MANNOSYLTRANSFERASE YKCB-RELATED"/>
    <property type="match status" value="1"/>
</dbReference>
<name>A0A1S2VK24_9BACT</name>
<keyword evidence="3" id="KW-0328">Glycosyltransferase</keyword>
<comment type="caution">
    <text evidence="9">The sequence shown here is derived from an EMBL/GenBank/DDBJ whole genome shotgun (WGS) entry which is preliminary data.</text>
</comment>
<keyword evidence="5 8" id="KW-0812">Transmembrane</keyword>
<dbReference type="Proteomes" id="UP000181790">
    <property type="component" value="Unassembled WGS sequence"/>
</dbReference>
<evidence type="ECO:0000313" key="9">
    <source>
        <dbReference type="EMBL" id="OIN59109.1"/>
    </source>
</evidence>
<keyword evidence="7 8" id="KW-0472">Membrane</keyword>
<sequence>MPVDVRTDEPRRAVVALEMLLSGHYLTPTLNGALYFNKPPLYNWMIAGSFRLWGDFSSLALRFPMALSAIGFSLTIFWFVRRELGAYRAFLIAGMQLVNGRVLFFETLFGLMDITLAWITYTSWMLLYRLSVRQRWWVLYPATYLLTAIGFMMKGWPSVIFQGLTLVGWLGWRREWRRLWHPAHVAGLLLFAGLVGGYYVAAALEAGFPVAKALDVLWFESTRRTALTFGIGAALLHLLTFPFEFIYHFAPFTLLLPLLAVRGAPDRLRAHPFLAFNGLVFLVNIPIYWASPQVYARYLLMFLPLLFTCLVYLYEGVGRRAGSGERGVWVRRWVERIWGGLMALIAVGALGLPFLPDMQGIPYRFTWAAGASVVLGGCWYAYTRLPAHRLLILLFYLLFGRIAFNALVLPPRLAKRAFYKATSEQAARLTLDPRGRPLPLYVYRQTITPELGATDVNTFHIEVVRRQILPLTSQKHPNALYLADSVSLLNEHYQTLGTLMLYDNHPAKIVKFVNERLSD</sequence>
<dbReference type="GO" id="GO:0005886">
    <property type="term" value="C:plasma membrane"/>
    <property type="evidence" value="ECO:0007669"/>
    <property type="project" value="UniProtKB-SubCell"/>
</dbReference>
<accession>A0A1S2VK24</accession>
<feature type="transmembrane region" description="Helical" evidence="8">
    <location>
        <begin position="102"/>
        <end position="124"/>
    </location>
</feature>
<organism evidence="9 10">
    <name type="scientific">Arsenicibacter rosenii</name>
    <dbReference type="NCBI Taxonomy" id="1750698"/>
    <lineage>
        <taxon>Bacteria</taxon>
        <taxon>Pseudomonadati</taxon>
        <taxon>Bacteroidota</taxon>
        <taxon>Cytophagia</taxon>
        <taxon>Cytophagales</taxon>
        <taxon>Spirosomataceae</taxon>
        <taxon>Arsenicibacter</taxon>
    </lineage>
</organism>
<feature type="transmembrane region" description="Helical" evidence="8">
    <location>
        <begin position="295"/>
        <end position="315"/>
    </location>
</feature>
<feature type="transmembrane region" description="Helical" evidence="8">
    <location>
        <begin position="390"/>
        <end position="409"/>
    </location>
</feature>
<keyword evidence="10" id="KW-1185">Reference proteome</keyword>
<feature type="transmembrane region" description="Helical" evidence="8">
    <location>
        <begin position="59"/>
        <end position="81"/>
    </location>
</feature>
<feature type="transmembrane region" description="Helical" evidence="8">
    <location>
        <begin position="273"/>
        <end position="289"/>
    </location>
</feature>
<dbReference type="OrthoDB" id="8353433at2"/>
<evidence type="ECO:0008006" key="11">
    <source>
        <dbReference type="Google" id="ProtNLM"/>
    </source>
</evidence>
<dbReference type="EMBL" id="MORL01000005">
    <property type="protein sequence ID" value="OIN59109.1"/>
    <property type="molecule type" value="Genomic_DNA"/>
</dbReference>
<feature type="transmembrane region" description="Helical" evidence="8">
    <location>
        <begin position="144"/>
        <end position="171"/>
    </location>
</feature>
<keyword evidence="2" id="KW-1003">Cell membrane</keyword>
<evidence type="ECO:0000256" key="3">
    <source>
        <dbReference type="ARBA" id="ARBA00022676"/>
    </source>
</evidence>
<feature type="transmembrane region" description="Helical" evidence="8">
    <location>
        <begin position="361"/>
        <end position="383"/>
    </location>
</feature>
<evidence type="ECO:0000256" key="1">
    <source>
        <dbReference type="ARBA" id="ARBA00004651"/>
    </source>
</evidence>
<feature type="transmembrane region" description="Helical" evidence="8">
    <location>
        <begin position="183"/>
        <end position="201"/>
    </location>
</feature>
<dbReference type="GO" id="GO:0009103">
    <property type="term" value="P:lipopolysaccharide biosynthetic process"/>
    <property type="evidence" value="ECO:0007669"/>
    <property type="project" value="UniProtKB-ARBA"/>
</dbReference>
<dbReference type="InterPro" id="IPR050297">
    <property type="entry name" value="LipidA_mod_glycosyltrf_83"/>
</dbReference>
<keyword evidence="4" id="KW-0808">Transferase</keyword>
<keyword evidence="6 8" id="KW-1133">Transmembrane helix</keyword>
<proteinExistence type="predicted"/>
<evidence type="ECO:0000256" key="8">
    <source>
        <dbReference type="SAM" id="Phobius"/>
    </source>
</evidence>
<evidence type="ECO:0000256" key="5">
    <source>
        <dbReference type="ARBA" id="ARBA00022692"/>
    </source>
</evidence>
<protein>
    <recommendedName>
        <fullName evidence="11">Glycosyl transferase</fullName>
    </recommendedName>
</protein>
<reference evidence="9 10" key="1">
    <citation type="submission" date="2016-10" db="EMBL/GenBank/DDBJ databases">
        <title>Arsenicibacter rosenii gen. nov., sp. nov., an efficient arsenic-methylating bacterium isolated from an arsenic-contaminated paddy soil.</title>
        <authorList>
            <person name="Huang K."/>
        </authorList>
    </citation>
    <scope>NUCLEOTIDE SEQUENCE [LARGE SCALE GENOMIC DNA]</scope>
    <source>
        <strain evidence="9 10">SM-1</strain>
    </source>
</reference>
<dbReference type="GO" id="GO:0010041">
    <property type="term" value="P:response to iron(III) ion"/>
    <property type="evidence" value="ECO:0007669"/>
    <property type="project" value="TreeGrafter"/>
</dbReference>
<dbReference type="PANTHER" id="PTHR33908:SF3">
    <property type="entry name" value="UNDECAPRENYL PHOSPHATE-ALPHA-4-AMINO-4-DEOXY-L-ARABINOSE ARABINOSYL TRANSFERASE"/>
    <property type="match status" value="1"/>
</dbReference>
<comment type="subcellular location">
    <subcellularLocation>
        <location evidence="1">Cell membrane</location>
        <topology evidence="1">Multi-pass membrane protein</topology>
    </subcellularLocation>
</comment>